<dbReference type="InterPro" id="IPR022780">
    <property type="entry name" value="Dynein_light_int_chain"/>
</dbReference>
<dbReference type="GO" id="GO:0005868">
    <property type="term" value="C:cytoplasmic dynein complex"/>
    <property type="evidence" value="ECO:0007669"/>
    <property type="project" value="InterPro"/>
</dbReference>
<dbReference type="InParanoid" id="G0VE68"/>
<dbReference type="PANTHER" id="PTHR12688:SF0">
    <property type="entry name" value="DYNEIN LIGHT INTERMEDIATE CHAIN"/>
    <property type="match status" value="1"/>
</dbReference>
<evidence type="ECO:0000256" key="8">
    <source>
        <dbReference type="ARBA" id="ARBA00023175"/>
    </source>
</evidence>
<reference key="2">
    <citation type="submission" date="2011-08" db="EMBL/GenBank/DDBJ databases">
        <title>Genome sequence of Naumovozyma castellii.</title>
        <authorList>
            <person name="Gordon J.L."/>
            <person name="Armisen D."/>
            <person name="Proux-Wera E."/>
            <person name="OhEigeartaigh S.S."/>
            <person name="Byrne K.P."/>
            <person name="Wolfe K.H."/>
        </authorList>
    </citation>
    <scope>NUCLEOTIDE SEQUENCE</scope>
    <source>
        <strain>Type strain:CBS 4309</strain>
    </source>
</reference>
<keyword evidence="9" id="KW-0206">Cytoskeleton</keyword>
<dbReference type="GO" id="GO:0005874">
    <property type="term" value="C:microtubule"/>
    <property type="evidence" value="ECO:0007669"/>
    <property type="project" value="UniProtKB-KW"/>
</dbReference>
<dbReference type="STRING" id="1064592.G0VE68"/>
<keyword evidence="8" id="KW-0505">Motor protein</keyword>
<accession>G0VE68</accession>
<dbReference type="KEGG" id="ncs:NCAS_0D02780"/>
<organism evidence="10 11">
    <name type="scientific">Naumovozyma castellii</name>
    <name type="common">Yeast</name>
    <name type="synonym">Saccharomyces castellii</name>
    <dbReference type="NCBI Taxonomy" id="27288"/>
    <lineage>
        <taxon>Eukaryota</taxon>
        <taxon>Fungi</taxon>
        <taxon>Dikarya</taxon>
        <taxon>Ascomycota</taxon>
        <taxon>Saccharomycotina</taxon>
        <taxon>Saccharomycetes</taxon>
        <taxon>Saccharomycetales</taxon>
        <taxon>Saccharomycetaceae</taxon>
        <taxon>Naumovozyma</taxon>
    </lineage>
</organism>
<protein>
    <recommendedName>
        <fullName evidence="12">Dynein light intermediate chain</fullName>
    </recommendedName>
</protein>
<dbReference type="PANTHER" id="PTHR12688">
    <property type="entry name" value="DYNEIN LIGHT INTERMEDIATE CHAIN"/>
    <property type="match status" value="1"/>
</dbReference>
<evidence type="ECO:0000256" key="4">
    <source>
        <dbReference type="ARBA" id="ARBA00022701"/>
    </source>
</evidence>
<dbReference type="InterPro" id="IPR008467">
    <property type="entry name" value="Dynein1_light_intermed_chain"/>
</dbReference>
<evidence type="ECO:0000313" key="10">
    <source>
        <dbReference type="EMBL" id="CCC69859.1"/>
    </source>
</evidence>
<evidence type="ECO:0000256" key="9">
    <source>
        <dbReference type="ARBA" id="ARBA00023212"/>
    </source>
</evidence>
<dbReference type="OrthoDB" id="27603at2759"/>
<dbReference type="GO" id="GO:0005524">
    <property type="term" value="F:ATP binding"/>
    <property type="evidence" value="ECO:0007669"/>
    <property type="project" value="UniProtKB-KW"/>
</dbReference>
<evidence type="ECO:0000256" key="5">
    <source>
        <dbReference type="ARBA" id="ARBA00022741"/>
    </source>
</evidence>
<dbReference type="Pfam" id="PF05783">
    <property type="entry name" value="DLIC"/>
    <property type="match status" value="1"/>
</dbReference>
<proteinExistence type="predicted"/>
<name>G0VE68_NAUCA</name>
<dbReference type="GO" id="GO:0007018">
    <property type="term" value="P:microtubule-based movement"/>
    <property type="evidence" value="ECO:0007669"/>
    <property type="project" value="InterPro"/>
</dbReference>
<keyword evidence="7" id="KW-0243">Dynein</keyword>
<evidence type="ECO:0000256" key="7">
    <source>
        <dbReference type="ARBA" id="ARBA00023017"/>
    </source>
</evidence>
<evidence type="ECO:0000256" key="1">
    <source>
        <dbReference type="ARBA" id="ARBA00004245"/>
    </source>
</evidence>
<dbReference type="EMBL" id="HE576755">
    <property type="protein sequence ID" value="CCC69859.1"/>
    <property type="molecule type" value="Genomic_DNA"/>
</dbReference>
<keyword evidence="6" id="KW-0067">ATP-binding</keyword>
<dbReference type="GeneID" id="96903465"/>
<dbReference type="HOGENOM" id="CLU_064762_0_0_1"/>
<keyword evidence="2" id="KW-0813">Transport</keyword>
<comment type="subcellular location">
    <subcellularLocation>
        <location evidence="1">Cytoplasm</location>
        <location evidence="1">Cytoskeleton</location>
    </subcellularLocation>
</comment>
<gene>
    <name evidence="10" type="primary">NCAS0D02780</name>
    <name evidence="10" type="ordered locus">NCAS_0D02780</name>
</gene>
<dbReference type="eggNOG" id="ENOG502S4QG">
    <property type="taxonomic scope" value="Eukaryota"/>
</dbReference>
<evidence type="ECO:0008006" key="12">
    <source>
        <dbReference type="Google" id="ProtNLM"/>
    </source>
</evidence>
<dbReference type="GO" id="GO:0035974">
    <property type="term" value="C:meiotic spindle pole body"/>
    <property type="evidence" value="ECO:0007669"/>
    <property type="project" value="TreeGrafter"/>
</dbReference>
<dbReference type="OMA" id="QIRWIFL"/>
<dbReference type="FunCoup" id="G0VE68">
    <property type="interactions" value="48"/>
</dbReference>
<sequence length="300" mass="34913">MENQWETFLDLQNGNEFQKLNHTLIFCSPNKKSLSKIKKLLFEKDGGVNDDFELITFFNVSLKSIMSNKSGSLDVYMLYTPTDLETIDLMNTFTKGICSTSRKLIHWIFVLDWEVPNQKSWLRYLINSFTTLQKLETEHSKTDRAVWCINSEFIRTLFRSTTLWHSHHVDFIQQTLRSFCIRKHSSLAYIDNNSKKFSIKAILKDILQDDDISPVEMVDQTNILIPFGADSDSLIKTLDDAFDPTSILESEFISNFETTIPAYPRSRLQDNSQDANNDESSFYSIDLQERLSKIYQAYKT</sequence>
<dbReference type="GO" id="GO:0000226">
    <property type="term" value="P:microtubule cytoskeleton organization"/>
    <property type="evidence" value="ECO:0007669"/>
    <property type="project" value="TreeGrafter"/>
</dbReference>
<keyword evidence="11" id="KW-1185">Reference proteome</keyword>
<dbReference type="AlphaFoldDB" id="G0VE68"/>
<dbReference type="RefSeq" id="XP_003676220.1">
    <property type="nucleotide sequence ID" value="XM_003676172.1"/>
</dbReference>
<evidence type="ECO:0000256" key="3">
    <source>
        <dbReference type="ARBA" id="ARBA00022490"/>
    </source>
</evidence>
<dbReference type="GO" id="GO:0045504">
    <property type="term" value="F:dynein heavy chain binding"/>
    <property type="evidence" value="ECO:0007669"/>
    <property type="project" value="TreeGrafter"/>
</dbReference>
<evidence type="ECO:0000256" key="2">
    <source>
        <dbReference type="ARBA" id="ARBA00022448"/>
    </source>
</evidence>
<reference evidence="10 11" key="1">
    <citation type="journal article" date="2011" name="Proc. Natl. Acad. Sci. U.S.A.">
        <title>Evolutionary erosion of yeast sex chromosomes by mating-type switching accidents.</title>
        <authorList>
            <person name="Gordon J.L."/>
            <person name="Armisen D."/>
            <person name="Proux-Wera E."/>
            <person name="Oheigeartaigh S.S."/>
            <person name="Byrne K.P."/>
            <person name="Wolfe K.H."/>
        </authorList>
    </citation>
    <scope>NUCLEOTIDE SEQUENCE [LARGE SCALE GENOMIC DNA]</scope>
    <source>
        <strain evidence="11">ATCC 76901 / BCRC 22586 / CBS 4309 / NBRC 1992 / NRRL Y-12630</strain>
    </source>
</reference>
<keyword evidence="3" id="KW-0963">Cytoplasm</keyword>
<keyword evidence="4" id="KW-0493">Microtubule</keyword>
<evidence type="ECO:0000256" key="6">
    <source>
        <dbReference type="ARBA" id="ARBA00022840"/>
    </source>
</evidence>
<dbReference type="Proteomes" id="UP000001640">
    <property type="component" value="Chromosome 4"/>
</dbReference>
<keyword evidence="5" id="KW-0547">Nucleotide-binding</keyword>
<evidence type="ECO:0000313" key="11">
    <source>
        <dbReference type="Proteomes" id="UP000001640"/>
    </source>
</evidence>